<dbReference type="OrthoDB" id="3790724at2"/>
<proteinExistence type="predicted"/>
<organism evidence="4 5">
    <name type="scientific">Agromyces atrinae</name>
    <dbReference type="NCBI Taxonomy" id="592376"/>
    <lineage>
        <taxon>Bacteria</taxon>
        <taxon>Bacillati</taxon>
        <taxon>Actinomycetota</taxon>
        <taxon>Actinomycetes</taxon>
        <taxon>Micrococcales</taxon>
        <taxon>Microbacteriaceae</taxon>
        <taxon>Agromyces</taxon>
    </lineage>
</organism>
<sequence>MTVSAPTIEHEVVPVTESPRRGRVDVRDVIVTIVGSLGIIAVVWFAVSAALSLSIVVFVTGSMAPTMPTGTAAIVQTVAASELAVGDVVTVTRPDTGTQVTHRIVAIDPAASSDERALTLRGDDNVNPDRDRYVVSETGRVVATLPGAGAIALALRSPLAMTAITLGAALVVAWGLWPRRESRRRH</sequence>
<dbReference type="GO" id="GO:0016020">
    <property type="term" value="C:membrane"/>
    <property type="evidence" value="ECO:0007669"/>
    <property type="project" value="UniProtKB-UniRule"/>
</dbReference>
<protein>
    <recommendedName>
        <fullName evidence="1">Signal peptidase I</fullName>
        <ecNumber evidence="1">3.4.21.89</ecNumber>
    </recommendedName>
</protein>
<evidence type="ECO:0000313" key="5">
    <source>
        <dbReference type="Proteomes" id="UP000292686"/>
    </source>
</evidence>
<keyword evidence="4" id="KW-0378">Hydrolase</keyword>
<feature type="domain" description="Peptidase S26" evidence="3">
    <location>
        <begin position="38"/>
        <end position="107"/>
    </location>
</feature>
<evidence type="ECO:0000256" key="2">
    <source>
        <dbReference type="SAM" id="Phobius"/>
    </source>
</evidence>
<accession>A0A4Q2M2D2</accession>
<gene>
    <name evidence="4" type="ORF">ESP50_12880</name>
</gene>
<dbReference type="InterPro" id="IPR019533">
    <property type="entry name" value="Peptidase_S26"/>
</dbReference>
<dbReference type="GO" id="GO:0006465">
    <property type="term" value="P:signal peptide processing"/>
    <property type="evidence" value="ECO:0007669"/>
    <property type="project" value="UniProtKB-UniRule"/>
</dbReference>
<dbReference type="GO" id="GO:0004252">
    <property type="term" value="F:serine-type endopeptidase activity"/>
    <property type="evidence" value="ECO:0007669"/>
    <property type="project" value="UniProtKB-UniRule"/>
</dbReference>
<dbReference type="AlphaFoldDB" id="A0A4Q2M2D2"/>
<keyword evidence="2" id="KW-0812">Transmembrane</keyword>
<keyword evidence="5" id="KW-1185">Reference proteome</keyword>
<dbReference type="EMBL" id="SDPM01000006">
    <property type="protein sequence ID" value="RXZ86084.1"/>
    <property type="molecule type" value="Genomic_DNA"/>
</dbReference>
<evidence type="ECO:0000313" key="4">
    <source>
        <dbReference type="EMBL" id="RXZ86084.1"/>
    </source>
</evidence>
<dbReference type="Proteomes" id="UP000292686">
    <property type="component" value="Unassembled WGS sequence"/>
</dbReference>
<comment type="caution">
    <text evidence="4">The sequence shown here is derived from an EMBL/GenBank/DDBJ whole genome shotgun (WGS) entry which is preliminary data.</text>
</comment>
<dbReference type="Pfam" id="PF10502">
    <property type="entry name" value="Peptidase_S26"/>
    <property type="match status" value="1"/>
</dbReference>
<evidence type="ECO:0000259" key="3">
    <source>
        <dbReference type="Pfam" id="PF10502"/>
    </source>
</evidence>
<dbReference type="EC" id="3.4.21.89" evidence="1"/>
<dbReference type="GO" id="GO:0009003">
    <property type="term" value="F:signal peptidase activity"/>
    <property type="evidence" value="ECO:0007669"/>
    <property type="project" value="UniProtKB-EC"/>
</dbReference>
<dbReference type="InterPro" id="IPR001733">
    <property type="entry name" value="Peptidase_S26B"/>
</dbReference>
<dbReference type="CDD" id="cd06530">
    <property type="entry name" value="S26_SPase_I"/>
    <property type="match status" value="1"/>
</dbReference>
<evidence type="ECO:0000256" key="1">
    <source>
        <dbReference type="NCBIfam" id="TIGR02228"/>
    </source>
</evidence>
<name>A0A4Q2M2D2_9MICO</name>
<keyword evidence="2" id="KW-0472">Membrane</keyword>
<feature type="transmembrane region" description="Helical" evidence="2">
    <location>
        <begin position="159"/>
        <end position="177"/>
    </location>
</feature>
<keyword evidence="2" id="KW-1133">Transmembrane helix</keyword>
<dbReference type="NCBIfam" id="TIGR02228">
    <property type="entry name" value="sigpep_I_arch"/>
    <property type="match status" value="1"/>
</dbReference>
<feature type="transmembrane region" description="Helical" evidence="2">
    <location>
        <begin position="29"/>
        <end position="59"/>
    </location>
</feature>
<reference evidence="4 5" key="1">
    <citation type="submission" date="2019-01" db="EMBL/GenBank/DDBJ databases">
        <title>Agromyces.</title>
        <authorList>
            <person name="Li J."/>
        </authorList>
    </citation>
    <scope>NUCLEOTIDE SEQUENCE [LARGE SCALE GENOMIC DNA]</scope>
    <source>
        <strain evidence="4 5">DSM 23870</strain>
    </source>
</reference>